<evidence type="ECO:0000313" key="3">
    <source>
        <dbReference type="Proteomes" id="UP000036403"/>
    </source>
</evidence>
<comment type="caution">
    <text evidence="2">The sequence shown here is derived from an EMBL/GenBank/DDBJ whole genome shotgun (WGS) entry which is preliminary data.</text>
</comment>
<reference evidence="2 3" key="1">
    <citation type="submission" date="2015-04" db="EMBL/GenBank/DDBJ databases">
        <title>Lasius niger genome sequencing.</title>
        <authorList>
            <person name="Konorov E.A."/>
            <person name="Nikitin M.A."/>
            <person name="Kirill M.V."/>
            <person name="Chang P."/>
        </authorList>
    </citation>
    <scope>NUCLEOTIDE SEQUENCE [LARGE SCALE GENOMIC DNA]</scope>
    <source>
        <tissue evidence="2">Whole</tissue>
    </source>
</reference>
<dbReference type="EMBL" id="LBMM01030824">
    <property type="protein sequence ID" value="KMQ81857.1"/>
    <property type="molecule type" value="Genomic_DNA"/>
</dbReference>
<accession>A0A0J7JUM4</accession>
<proteinExistence type="predicted"/>
<gene>
    <name evidence="2" type="ORF">RF55_24951</name>
</gene>
<feature type="region of interest" description="Disordered" evidence="1">
    <location>
        <begin position="138"/>
        <end position="167"/>
    </location>
</feature>
<evidence type="ECO:0000256" key="1">
    <source>
        <dbReference type="SAM" id="MobiDB-lite"/>
    </source>
</evidence>
<protein>
    <submittedName>
        <fullName evidence="2">Uncharacterized protein</fullName>
    </submittedName>
</protein>
<name>A0A0J7JUM4_LASNI</name>
<evidence type="ECO:0000313" key="2">
    <source>
        <dbReference type="EMBL" id="KMQ81857.1"/>
    </source>
</evidence>
<keyword evidence="3" id="KW-1185">Reference proteome</keyword>
<dbReference type="AlphaFoldDB" id="A0A0J7JUM4"/>
<feature type="compositionally biased region" description="Basic and acidic residues" evidence="1">
    <location>
        <begin position="157"/>
        <end position="167"/>
    </location>
</feature>
<dbReference type="Proteomes" id="UP000036403">
    <property type="component" value="Unassembled WGS sequence"/>
</dbReference>
<dbReference type="PaxDb" id="67767-A0A0J7JUM4"/>
<organism evidence="2 3">
    <name type="scientific">Lasius niger</name>
    <name type="common">Black garden ant</name>
    <dbReference type="NCBI Taxonomy" id="67767"/>
    <lineage>
        <taxon>Eukaryota</taxon>
        <taxon>Metazoa</taxon>
        <taxon>Ecdysozoa</taxon>
        <taxon>Arthropoda</taxon>
        <taxon>Hexapoda</taxon>
        <taxon>Insecta</taxon>
        <taxon>Pterygota</taxon>
        <taxon>Neoptera</taxon>
        <taxon>Endopterygota</taxon>
        <taxon>Hymenoptera</taxon>
        <taxon>Apocrita</taxon>
        <taxon>Aculeata</taxon>
        <taxon>Formicoidea</taxon>
        <taxon>Formicidae</taxon>
        <taxon>Formicinae</taxon>
        <taxon>Lasius</taxon>
        <taxon>Lasius</taxon>
    </lineage>
</organism>
<sequence>MATIGQQPSGVMGMRGAVPGPLSGLYRMMVSVCTLQIGQMRWLDGIGGRETRSRPRKQRSGAWLHAIAAQKALDLAGDGGSLEPRYVPQGIIGPRKASTWAVQGFRVPVSIIRWYPWLVSALALGAASIGVRGSERAAGAGLEPMPKVSASPCAQRFQDKTEKSDRG</sequence>